<keyword evidence="7" id="KW-0653">Protein transport</keyword>
<gene>
    <name evidence="17" type="ORF">LCGC14_0830940</name>
</gene>
<dbReference type="NCBIfam" id="NF002353">
    <property type="entry name" value="PRK01318.1-4"/>
    <property type="match status" value="1"/>
</dbReference>
<dbReference type="NCBIfam" id="NF002352">
    <property type="entry name" value="PRK01318.1-3"/>
    <property type="match status" value="1"/>
</dbReference>
<keyword evidence="5" id="KW-1003">Cell membrane</keyword>
<evidence type="ECO:0000256" key="3">
    <source>
        <dbReference type="ARBA" id="ARBA00015325"/>
    </source>
</evidence>
<dbReference type="CDD" id="cd20070">
    <property type="entry name" value="5TM_YidC_Alb3"/>
    <property type="match status" value="1"/>
</dbReference>
<dbReference type="CDD" id="cd19961">
    <property type="entry name" value="EcYidC-like_peri"/>
    <property type="match status" value="1"/>
</dbReference>
<evidence type="ECO:0000256" key="6">
    <source>
        <dbReference type="ARBA" id="ARBA00022692"/>
    </source>
</evidence>
<dbReference type="HAMAP" id="MF_01810">
    <property type="entry name" value="YidC_type1"/>
    <property type="match status" value="1"/>
</dbReference>
<evidence type="ECO:0000256" key="13">
    <source>
        <dbReference type="SAM" id="MobiDB-lite"/>
    </source>
</evidence>
<evidence type="ECO:0000256" key="2">
    <source>
        <dbReference type="ARBA" id="ARBA00010527"/>
    </source>
</evidence>
<comment type="caution">
    <text evidence="17">The sequence shown here is derived from an EMBL/GenBank/DDBJ whole genome shotgun (WGS) entry which is preliminary data.</text>
</comment>
<feature type="transmembrane region" description="Helical" evidence="14">
    <location>
        <begin position="510"/>
        <end position="531"/>
    </location>
</feature>
<dbReference type="Pfam" id="PF02096">
    <property type="entry name" value="60KD_IMP"/>
    <property type="match status" value="1"/>
</dbReference>
<comment type="subcellular location">
    <subcellularLocation>
        <location evidence="1">Cell inner membrane</location>
        <topology evidence="1">Multi-pass membrane protein</topology>
    </subcellularLocation>
</comment>
<dbReference type="InterPro" id="IPR019998">
    <property type="entry name" value="Membr_insert_YidC"/>
</dbReference>
<keyword evidence="4" id="KW-0813">Transport</keyword>
<evidence type="ECO:0000256" key="14">
    <source>
        <dbReference type="SAM" id="Phobius"/>
    </source>
</evidence>
<keyword evidence="8 14" id="KW-1133">Transmembrane helix</keyword>
<dbReference type="InterPro" id="IPR001708">
    <property type="entry name" value="YidC/ALB3/OXA1/COX18"/>
</dbReference>
<dbReference type="NCBIfam" id="TIGR03592">
    <property type="entry name" value="yidC_oxa1_cterm"/>
    <property type="match status" value="1"/>
</dbReference>
<keyword evidence="9 14" id="KW-0472">Membrane</keyword>
<dbReference type="PANTHER" id="PTHR12428">
    <property type="entry name" value="OXA1"/>
    <property type="match status" value="1"/>
</dbReference>
<accession>A0A0F9SN31</accession>
<proteinExistence type="inferred from homology"/>
<feature type="transmembrane region" description="Helical" evidence="14">
    <location>
        <begin position="430"/>
        <end position="452"/>
    </location>
</feature>
<keyword evidence="10" id="KW-0143">Chaperone</keyword>
<dbReference type="EMBL" id="LAZR01002384">
    <property type="protein sequence ID" value="KKN30743.1"/>
    <property type="molecule type" value="Genomic_DNA"/>
</dbReference>
<dbReference type="GO" id="GO:0032977">
    <property type="term" value="F:membrane insertase activity"/>
    <property type="evidence" value="ECO:0007669"/>
    <property type="project" value="InterPro"/>
</dbReference>
<evidence type="ECO:0000259" key="16">
    <source>
        <dbReference type="Pfam" id="PF14849"/>
    </source>
</evidence>
<evidence type="ECO:0000259" key="15">
    <source>
        <dbReference type="Pfam" id="PF02096"/>
    </source>
</evidence>
<evidence type="ECO:0000256" key="4">
    <source>
        <dbReference type="ARBA" id="ARBA00022448"/>
    </source>
</evidence>
<evidence type="ECO:0000256" key="7">
    <source>
        <dbReference type="ARBA" id="ARBA00022927"/>
    </source>
</evidence>
<evidence type="ECO:0000313" key="17">
    <source>
        <dbReference type="EMBL" id="KKN30743.1"/>
    </source>
</evidence>
<feature type="transmembrane region" description="Helical" evidence="14">
    <location>
        <begin position="367"/>
        <end position="387"/>
    </location>
</feature>
<evidence type="ECO:0000256" key="8">
    <source>
        <dbReference type="ARBA" id="ARBA00022989"/>
    </source>
</evidence>
<dbReference type="InterPro" id="IPR038221">
    <property type="entry name" value="YidC_periplasmic_sf"/>
</dbReference>
<evidence type="ECO:0000256" key="9">
    <source>
        <dbReference type="ARBA" id="ARBA00023136"/>
    </source>
</evidence>
<dbReference type="AlphaFoldDB" id="A0A0F9SN31"/>
<dbReference type="GO" id="GO:0051205">
    <property type="term" value="P:protein insertion into membrane"/>
    <property type="evidence" value="ECO:0007669"/>
    <property type="project" value="TreeGrafter"/>
</dbReference>
<dbReference type="GO" id="GO:0005886">
    <property type="term" value="C:plasma membrane"/>
    <property type="evidence" value="ECO:0007669"/>
    <property type="project" value="UniProtKB-SubCell"/>
</dbReference>
<evidence type="ECO:0000256" key="1">
    <source>
        <dbReference type="ARBA" id="ARBA00004429"/>
    </source>
</evidence>
<feature type="transmembrane region" description="Helical" evidence="14">
    <location>
        <begin position="464"/>
        <end position="490"/>
    </location>
</feature>
<keyword evidence="6 14" id="KW-0812">Transmembrane</keyword>
<dbReference type="Pfam" id="PF14849">
    <property type="entry name" value="YidC_periplas"/>
    <property type="match status" value="1"/>
</dbReference>
<dbReference type="PRINTS" id="PR00701">
    <property type="entry name" value="60KDINNERMP"/>
</dbReference>
<evidence type="ECO:0000256" key="11">
    <source>
        <dbReference type="ARBA" id="ARBA00033245"/>
    </source>
</evidence>
<dbReference type="NCBIfam" id="TIGR03593">
    <property type="entry name" value="yidC_nterm"/>
    <property type="match status" value="1"/>
</dbReference>
<evidence type="ECO:0000256" key="12">
    <source>
        <dbReference type="ARBA" id="ARBA00033342"/>
    </source>
</evidence>
<comment type="similarity">
    <text evidence="2">Belongs to the OXA1/ALB3/YidC family. Type 1 subfamily.</text>
</comment>
<feature type="compositionally biased region" description="Low complexity" evidence="13">
    <location>
        <begin position="60"/>
        <end position="70"/>
    </location>
</feature>
<name>A0A0F9SN31_9ZZZZ</name>
<organism evidence="17">
    <name type="scientific">marine sediment metagenome</name>
    <dbReference type="NCBI Taxonomy" id="412755"/>
    <lineage>
        <taxon>unclassified sequences</taxon>
        <taxon>metagenomes</taxon>
        <taxon>ecological metagenomes</taxon>
    </lineage>
</organism>
<feature type="domain" description="Membrane insertase YidC N-terminal" evidence="16">
    <location>
        <begin position="84"/>
        <end position="355"/>
    </location>
</feature>
<feature type="domain" description="Membrane insertase YidC/Oxa/ALB C-terminal" evidence="15">
    <location>
        <begin position="367"/>
        <end position="544"/>
    </location>
</feature>
<dbReference type="InterPro" id="IPR028053">
    <property type="entry name" value="Membr_insert_YidC_N"/>
</dbReference>
<evidence type="ECO:0000256" key="5">
    <source>
        <dbReference type="ARBA" id="ARBA00022475"/>
    </source>
</evidence>
<sequence>MDNLKTYLIFGLLIVSLLLWQAWQTDYVQPQKLAQENKDLMSDVPNADGVKPQGQHQQDLPDLPTSPDSLPTKEQDAASDANKIHVKTDIIDLYISTQGADIHNLALLNYPVESTRPNVPVQLLSDKSDEFFVVQSGLRSNVAAPTHYDQYTAEQAQYELSDGQDSIAVPLHWQSANGLKVTKTYHFKRNSYLVDVDYLIENESGQQFTAYPYSQFNRTRPPKASGFIYTYTGAVFSSKGNEYEKVKFDDLDDAAFSQKAMNGWTAMIQHYFVAALIPDQNNQENGFYGKSLNKNNYTAGAKMADINVANGATATAKYSMYLGPKEHKRLEAVANNLDLTVDYGILTIISQPLFTIMEWIHKLTNNWGWSIVFLTILIKLVFYKLSAKSYKSMASMRKLTPKLASLKERYGDDKPAFNKAMMDLYRTEKINPLGGCLPILVQMPVFLAFYWVLVESIELRQAPFILWIQDLTAMDPYFVLPVLFGLSMFFQQKLNPAPQDPAQAMVMKAFPIIFTVFFAFFPSGLVLYWVVNNTLSIAQQWNITRKLGAL</sequence>
<evidence type="ECO:0000256" key="10">
    <source>
        <dbReference type="ARBA" id="ARBA00023186"/>
    </source>
</evidence>
<dbReference type="Gene3D" id="2.70.98.90">
    <property type="match status" value="1"/>
</dbReference>
<feature type="region of interest" description="Disordered" evidence="13">
    <location>
        <begin position="42"/>
        <end position="81"/>
    </location>
</feature>
<dbReference type="InterPro" id="IPR047196">
    <property type="entry name" value="YidC_ALB_C"/>
</dbReference>
<dbReference type="GO" id="GO:0015031">
    <property type="term" value="P:protein transport"/>
    <property type="evidence" value="ECO:0007669"/>
    <property type="project" value="UniProtKB-KW"/>
</dbReference>
<protein>
    <recommendedName>
        <fullName evidence="3">Membrane protein insertase YidC</fullName>
    </recommendedName>
    <alternativeName>
        <fullName evidence="12">Foldase YidC</fullName>
    </alternativeName>
    <alternativeName>
        <fullName evidence="11">Membrane integrase YidC</fullName>
    </alternativeName>
</protein>
<dbReference type="PRINTS" id="PR01900">
    <property type="entry name" value="YIDCPROTEIN"/>
</dbReference>
<feature type="compositionally biased region" description="Basic and acidic residues" evidence="13">
    <location>
        <begin position="71"/>
        <end position="81"/>
    </location>
</feature>
<dbReference type="InterPro" id="IPR028055">
    <property type="entry name" value="YidC/Oxa/ALB_C"/>
</dbReference>
<reference evidence="17" key="1">
    <citation type="journal article" date="2015" name="Nature">
        <title>Complex archaea that bridge the gap between prokaryotes and eukaryotes.</title>
        <authorList>
            <person name="Spang A."/>
            <person name="Saw J.H."/>
            <person name="Jorgensen S.L."/>
            <person name="Zaremba-Niedzwiedzka K."/>
            <person name="Martijn J."/>
            <person name="Lind A.E."/>
            <person name="van Eijk R."/>
            <person name="Schleper C."/>
            <person name="Guy L."/>
            <person name="Ettema T.J."/>
        </authorList>
    </citation>
    <scope>NUCLEOTIDE SEQUENCE</scope>
</reference>
<dbReference type="PANTHER" id="PTHR12428:SF65">
    <property type="entry name" value="CYTOCHROME C OXIDASE ASSEMBLY PROTEIN COX18, MITOCHONDRIAL"/>
    <property type="match status" value="1"/>
</dbReference>